<dbReference type="AlphaFoldDB" id="A0A0P1AYV1"/>
<organism evidence="1 2">
    <name type="scientific">Plasmopara halstedii</name>
    <name type="common">Downy mildew of sunflower</name>
    <dbReference type="NCBI Taxonomy" id="4781"/>
    <lineage>
        <taxon>Eukaryota</taxon>
        <taxon>Sar</taxon>
        <taxon>Stramenopiles</taxon>
        <taxon>Oomycota</taxon>
        <taxon>Peronosporomycetes</taxon>
        <taxon>Peronosporales</taxon>
        <taxon>Peronosporaceae</taxon>
        <taxon>Plasmopara</taxon>
    </lineage>
</organism>
<dbReference type="RefSeq" id="XP_024583295.1">
    <property type="nucleotide sequence ID" value="XM_024717836.2"/>
</dbReference>
<reference evidence="2" key="1">
    <citation type="submission" date="2014-09" db="EMBL/GenBank/DDBJ databases">
        <authorList>
            <person name="Sharma Rahul"/>
            <person name="Thines Marco"/>
        </authorList>
    </citation>
    <scope>NUCLEOTIDE SEQUENCE [LARGE SCALE GENOMIC DNA]</scope>
</reference>
<accession>A0A0P1AYV1</accession>
<evidence type="ECO:0000313" key="1">
    <source>
        <dbReference type="EMBL" id="CEG46926.1"/>
    </source>
</evidence>
<protein>
    <submittedName>
        <fullName evidence="1">Uncharacterized protein</fullName>
    </submittedName>
</protein>
<sequence>MGCENYSAGDMVTKSVIWQGEIDSITQNKFDFWMPGLSDLLETISGCGSVTKTSYFVALWKTLNNCYIVRTSYKRCQ</sequence>
<name>A0A0P1AYV1_PLAHL</name>
<dbReference type="GeneID" id="36409989"/>
<keyword evidence="2" id="KW-1185">Reference proteome</keyword>
<proteinExistence type="predicted"/>
<evidence type="ECO:0000313" key="2">
    <source>
        <dbReference type="Proteomes" id="UP000054928"/>
    </source>
</evidence>
<dbReference type="EMBL" id="CCYD01002371">
    <property type="protein sequence ID" value="CEG46926.1"/>
    <property type="molecule type" value="Genomic_DNA"/>
</dbReference>
<dbReference type="Proteomes" id="UP000054928">
    <property type="component" value="Unassembled WGS sequence"/>
</dbReference>